<dbReference type="Pfam" id="PF20178">
    <property type="entry name" value="ToxA_N"/>
    <property type="match status" value="1"/>
</dbReference>
<sequence>MTAAFDIAEKFATRPTLRQVAVATLRQGLRELYPTLQIDPQTAVLSRTANVPAASSAGGETQTLVDCLLEHFAAQSSVKWIRGQHILLGPSGPFSVDMPCIGTLVNQLALGLLENFKQALVDYWRECSGEPVDCRSRWDWLGGQIKKVLLEGLGATPSRVQASMAGKWLRDIALFPEKAERERLAVQRPLPRTCIIRFQVNEPQARSVILPVLIIFNTQKGNEQVLMYQLSGRCQSWSNLADWEQSLAYLLDDQIGQLDVRWFIHEPEDDVFSVLAMALLENQLVGIQGLKSIQVYDLDRLEHSLAALTDVCGLFETDDPASNRSSTLGIERLPLWMKNAREADRNEYSRLMGALAVTQKRAKGKSFNDGLPPILEFASRSLAIAIAQDHLDGVDFLPSQIQVRIDKVTATSVSAGDQPFAVGSVEPVIMTFPEFALENLSGLPVGKITVYRTDAKPLPHWMTADYLKELTVRVDIGQVYPDLLKRYLVTDTAEAKRREVLFSDQLRLQLPLQALEQKIKGELSQKGYQSVYAIMQTGMASRLVGIQPIVLRPLSFVRQPGHQADVVDNMFVIGPQDTSVGPHVLYRPFARTSLTEYASWPALLAAVRQPGALQDDILVWLSDSARPVYANGGFAEPHVNRFGLGSDFSPLEKPLPAVLGTDVLKGDIMHGLFNANARALIKLADRNAVSNAESRWALLKSGGWLLLNTVLPLFSGPVANALWLAQLLSGINEQLARPGSEGEGSPAELADLLLNISLVLLHSGVSLNNLASVNLLAGNQMLVEPVVTEEPVIVRQAPILVERPLDDARTVLDFSWSQPSSRLSGAQRLELEKFKIWPGTVTGKPLASGANAALYSFNDLWLARVGSDLFRVTVEDDGVRVVRPDDPSVPGPWLRHDGQEWHLDLGLHLRGGGPKKSIRQMALQNAENLARITQRLAELDARETDLVKKITGYNGHLNTAVGELRQMFFDRLEEAMGEEVELLQQRMSLWEELRVGDRPPERQMAEDIARVTIYLEFLEGRLAAENGLLANTEVAKMARTGSVLSDENIGTYLSMFKTLLSRQEKGVHWSQIRESLWEKLRAVPKVGEEFWRKQVTTLYEGKLFSGLEWHFQHMMSHLELCFSRELIVLEDEFRPFKALRNDMSLNGAFASHAELERPNAYSLAERIDVLESVLREYHKAKGIADDVDTGLFTGEQALHLENFRNELNSLCERTQAQLAKLIQENVESLPAVVEYVPRVEQPYKRVIRTRNYRSFVGNVRRNETNFPGEVADVMNTQTGEVISSWHQHADGQWVEIQVARPEKPTPAVRPASAGELQKRARAFLLEVEPALEKARSQATRAYEPEDIEDILVSRADKLTALAEQITETARTSENLSQQLTENAAQLREAATRLTAEGRSLRIAMIKSQPPTAARVSYLHRQGEVNISSFEGRKNMSGARRDDFLQEYAIRDKDNRLLWWAHFHYRNEGDSAQAFTAAHLKLPEQRMIGYKSLIRNSGGARDVVNIYRSAIGKDIAQRLFLVLAP</sequence>
<organism evidence="3 4">
    <name type="scientific">Pseudomonas lijiangensis</name>
    <dbReference type="NCBI Taxonomy" id="2995658"/>
    <lineage>
        <taxon>Bacteria</taxon>
        <taxon>Pseudomonadati</taxon>
        <taxon>Pseudomonadota</taxon>
        <taxon>Gammaproteobacteria</taxon>
        <taxon>Pseudomonadales</taxon>
        <taxon>Pseudomonadaceae</taxon>
        <taxon>Pseudomonas</taxon>
    </lineage>
</organism>
<dbReference type="Proteomes" id="UP000683401">
    <property type="component" value="Chromosome"/>
</dbReference>
<protein>
    <recommendedName>
        <fullName evidence="2">Dermonecrotic toxin N-terminal domain-containing protein</fullName>
    </recommendedName>
</protein>
<dbReference type="RefSeq" id="WP_216703486.1">
    <property type="nucleotide sequence ID" value="NZ_CP076668.1"/>
</dbReference>
<feature type="domain" description="Dermonecrotic toxin N-terminal" evidence="2">
    <location>
        <begin position="369"/>
        <end position="609"/>
    </location>
</feature>
<evidence type="ECO:0000256" key="1">
    <source>
        <dbReference type="SAM" id="Coils"/>
    </source>
</evidence>
<evidence type="ECO:0000259" key="2">
    <source>
        <dbReference type="Pfam" id="PF20178"/>
    </source>
</evidence>
<keyword evidence="1" id="KW-0175">Coiled coil</keyword>
<name>A0ABX8HL45_9PSED</name>
<proteinExistence type="predicted"/>
<reference evidence="4" key="1">
    <citation type="submission" date="2021-06" db="EMBL/GenBank/DDBJ databases">
        <title>Identification of Pseudomonas cichorii causing bacterial leaf black spot of flue-cured tobacco, a new disease in China.</title>
        <authorList>
            <person name="Lu C.-H."/>
        </authorList>
    </citation>
    <scope>NUCLEOTIDE SEQUENCE [LARGE SCALE GENOMIC DNA]</scope>
    <source>
        <strain evidence="4">LJ2</strain>
    </source>
</reference>
<dbReference type="InterPro" id="IPR046673">
    <property type="entry name" value="ToxA_N"/>
</dbReference>
<keyword evidence="4" id="KW-1185">Reference proteome</keyword>
<gene>
    <name evidence="3" type="ORF">KQP88_15055</name>
</gene>
<feature type="coiled-coil region" evidence="1">
    <location>
        <begin position="1369"/>
        <end position="1396"/>
    </location>
</feature>
<evidence type="ECO:0000313" key="4">
    <source>
        <dbReference type="Proteomes" id="UP000683401"/>
    </source>
</evidence>
<dbReference type="EMBL" id="CP076668">
    <property type="protein sequence ID" value="QWU81379.1"/>
    <property type="molecule type" value="Genomic_DNA"/>
</dbReference>
<evidence type="ECO:0000313" key="3">
    <source>
        <dbReference type="EMBL" id="QWU81379.1"/>
    </source>
</evidence>
<accession>A0ABX8HL45</accession>